<evidence type="ECO:0000256" key="6">
    <source>
        <dbReference type="ARBA" id="ARBA00022741"/>
    </source>
</evidence>
<dbReference type="FunFam" id="3.30.565.10:FF:000006">
    <property type="entry name" value="Sensor histidine kinase WalK"/>
    <property type="match status" value="1"/>
</dbReference>
<dbReference type="Gene3D" id="1.10.510.10">
    <property type="entry name" value="Transferase(Phosphotransferase) domain 1"/>
    <property type="match status" value="1"/>
</dbReference>
<dbReference type="PROSITE" id="PS50109">
    <property type="entry name" value="HIS_KIN"/>
    <property type="match status" value="1"/>
</dbReference>
<dbReference type="Pfam" id="PF13191">
    <property type="entry name" value="AAA_16"/>
    <property type="match status" value="1"/>
</dbReference>
<dbReference type="EC" id="2.7.13.3" evidence="3"/>
<dbReference type="InterPro" id="IPR011009">
    <property type="entry name" value="Kinase-like_dom_sf"/>
</dbReference>
<keyword evidence="10" id="KW-0175">Coiled coil</keyword>
<evidence type="ECO:0000256" key="4">
    <source>
        <dbReference type="ARBA" id="ARBA00022553"/>
    </source>
</evidence>
<dbReference type="Pfam" id="PF00512">
    <property type="entry name" value="HisKA"/>
    <property type="match status" value="1"/>
</dbReference>
<dbReference type="SMART" id="SM00220">
    <property type="entry name" value="S_TKc"/>
    <property type="match status" value="1"/>
</dbReference>
<dbReference type="CDD" id="cd00082">
    <property type="entry name" value="HisKA"/>
    <property type="match status" value="1"/>
</dbReference>
<dbReference type="SMART" id="SM00388">
    <property type="entry name" value="HisKA"/>
    <property type="match status" value="1"/>
</dbReference>
<evidence type="ECO:0000256" key="8">
    <source>
        <dbReference type="ARBA" id="ARBA00022840"/>
    </source>
</evidence>
<keyword evidence="5" id="KW-0808">Transferase</keyword>
<comment type="caution">
    <text evidence="13">The sequence shown here is derived from an EMBL/GenBank/DDBJ whole genome shotgun (WGS) entry which is preliminary data.</text>
</comment>
<protein>
    <recommendedName>
        <fullName evidence="3">histidine kinase</fullName>
        <ecNumber evidence="3">2.7.13.3</ecNumber>
    </recommendedName>
</protein>
<dbReference type="STRING" id="1679170.AC625_20150"/>
<evidence type="ECO:0000256" key="5">
    <source>
        <dbReference type="ARBA" id="ARBA00022679"/>
    </source>
</evidence>
<reference evidence="14" key="1">
    <citation type="submission" date="2015-07" db="EMBL/GenBank/DDBJ databases">
        <title>Genome sequencing project for genomic taxonomy and phylogenomics of Bacillus-like bacteria.</title>
        <authorList>
            <person name="Liu B."/>
            <person name="Wang J."/>
            <person name="Zhu Y."/>
            <person name="Liu G."/>
            <person name="Chen Q."/>
            <person name="Chen Z."/>
            <person name="Lan J."/>
            <person name="Che J."/>
            <person name="Ge C."/>
            <person name="Shi H."/>
            <person name="Pan Z."/>
            <person name="Liu X."/>
        </authorList>
    </citation>
    <scope>NUCLEOTIDE SEQUENCE [LARGE SCALE GENOMIC DNA]</scope>
    <source>
        <strain evidence="14">FJAT-27997</strain>
    </source>
</reference>
<keyword evidence="6" id="KW-0547">Nucleotide-binding</keyword>
<dbReference type="InterPro" id="IPR027417">
    <property type="entry name" value="P-loop_NTPase"/>
</dbReference>
<dbReference type="InterPro" id="IPR029016">
    <property type="entry name" value="GAF-like_dom_sf"/>
</dbReference>
<dbReference type="InterPro" id="IPR003661">
    <property type="entry name" value="HisK_dim/P_dom"/>
</dbReference>
<dbReference type="InterPro" id="IPR036890">
    <property type="entry name" value="HATPase_C_sf"/>
</dbReference>
<dbReference type="SUPFAM" id="SSF56112">
    <property type="entry name" value="Protein kinase-like (PK-like)"/>
    <property type="match status" value="1"/>
</dbReference>
<feature type="coiled-coil region" evidence="10">
    <location>
        <begin position="1476"/>
        <end position="1510"/>
    </location>
</feature>
<evidence type="ECO:0000256" key="7">
    <source>
        <dbReference type="ARBA" id="ARBA00022777"/>
    </source>
</evidence>
<dbReference type="GO" id="GO:0005886">
    <property type="term" value="C:plasma membrane"/>
    <property type="evidence" value="ECO:0007669"/>
    <property type="project" value="UniProtKB-SubCell"/>
</dbReference>
<gene>
    <name evidence="13" type="ORF">AC625_20150</name>
</gene>
<dbReference type="Proteomes" id="UP000037146">
    <property type="component" value="Unassembled WGS sequence"/>
</dbReference>
<dbReference type="SUPFAM" id="SSF52540">
    <property type="entry name" value="P-loop containing nucleoside triphosphate hydrolases"/>
    <property type="match status" value="1"/>
</dbReference>
<dbReference type="PANTHER" id="PTHR43642">
    <property type="entry name" value="HYBRID SIGNAL TRANSDUCTION HISTIDINE KINASE G"/>
    <property type="match status" value="1"/>
</dbReference>
<dbReference type="InterPro" id="IPR000719">
    <property type="entry name" value="Prot_kinase_dom"/>
</dbReference>
<evidence type="ECO:0000259" key="11">
    <source>
        <dbReference type="PROSITE" id="PS50011"/>
    </source>
</evidence>
<evidence type="ECO:0000256" key="9">
    <source>
        <dbReference type="ARBA" id="ARBA00023012"/>
    </source>
</evidence>
<evidence type="ECO:0000259" key="12">
    <source>
        <dbReference type="PROSITE" id="PS50109"/>
    </source>
</evidence>
<sequence length="1739" mass="198993">MIQHQFLPGYKLIEIEAANDSDFFYKAYSSELNKLVLIKAAKNRELTASEAASYIHDFHLSDSIQSNAVLKPIKMIHHLQDHYFVYEYVEGVTLEGFLRKQYPLSINDSLKIAKNLATAISQIHQKQVIHKNINPAHLFIMPQTFTIKVTGFNHATFLKQENHLATTRPHAIDGDLSYISPEQTGRMNQTLDFRTDLYSLGVTFYRLFTGTLPFMSKDPVQLVYAHLAMTPQVPWELRKELPETISAIIIKLLSKSPEARYNSAWGVREDLVKALSQLEAFGSIESFPLGQNDNKTIFETARKLYGRDSELHQIQSIFSKVCHGDLGFVLIPGRSGIGKTALVNEIHKPLVKEKGYFISGKFNQMQRQVPFAPIIAAFQSLIRQIMTEDAEQIEQWKNVLQRELTVNTAVITGIIPELKWLLGDQDLAQDGSSADSQKRFLFIFQKFVNVFATKMHPLVLFLDDMQWADIASLEMIEYLLSQTNCQYLMVIAAYRDNEVGPNHPFVSTMKKIKDTNVSIEEIPLHNLPKDTVHKWLQDSFRNRSNGIEKLSLLMHRITQGNPFHVKQLLQSYYEDGHIISQPIQGSWIPSLKQIAGKPVEGDIIQFLTERISLLPEPTQDMLKLASCIGNRFDLQTLAIISEKTYKEAADDLWTALDAGLILPNDMLYKWIYPDEEKRFLESEPPVYTFLHDRVQQAVYSTMTKNEQEQAHLTIGRLLVKFTNNLEDNLFTIVNHLNVSSPHLNKEEVIQLTEWNIRAGEKAQASAAFSEALKYFQNAYLLAGENWREQYELTIRMMKGIGECQYVTSSFKESEATINHILEYAQSQSDKLDLYQMKMTLYTHVHRVEEAVDAGIKGLKQYGIHLSRNPGKLAILKELALVKKTLYGKTKEDLLNLPKMTDPTKRQILQTMINMNGPTFHADQDLATLLMLRAIRFTLKHGLADISALVFNNYALILSAGFNDFKGSYEFGNLAVELSERFDVIGIKGRIQFVYGSFVNHWAHPISKSLEYFEKSQAYCLDAGNIHLAGANVSFIVIASFIKGTPINEALEGVESQMQFVHQIQYQISTGFLEEMHQWLHFLNGTSPHHSWEFETVLDDDSAKIIHYTIRLQMAYLFNKAEYAKYLLDQLDQLINDRLTLIIVPEYYFYHALWLARFYPEANSAFEKKMILKRLRKRLKKLRKWAKLAPDNYLHKYLLIMAELARIEENQTAALRFYQDAIESAEQHGYIQDSALGNECAAYYFATIGYTKLAKAFFSEAYKLYVKWGATNKAEQLLLEQNLINPTNQIPNLARRHQDSQSFFDVNTALEATQSLSKEIIVEALLNKLMDITMQYGGADRGFLLYKEDTELLIVEQKSLDKGKQELVRNQPVIGSGLLAENVVYYVETSKEAVVLDDAATEGMFTEDPYIATKRLKSLLCLPIIIKGMVSGVLYLENNKATYAFTEGEVKLLTFLATQAAISIENAYLYEKLESKVSKRTIELNEANRYLEELNQRLEKDKQSRRHFLSNISHDLRAPISSVKGYLEAILDGVVQTDGQRMQYLKNSLDRIHNLNLLIHDLFELSQLESGQIPFSLDFIPLDKFMDHLYQKYETDTVSHGLNFRLDNQLAEADTLSMMVELDSDRIEQVFTNLINNALNHTREGEIILSLAKARDSQHIIISVQDTGSGIPTEELPFIFDRNFTKARKYSVTKGHGLGLSICKEIITFHKGEIWAESEEGMGSTFFIRLPVFQYVDNWV</sequence>
<dbReference type="Gene3D" id="3.30.450.40">
    <property type="match status" value="1"/>
</dbReference>
<dbReference type="PROSITE" id="PS50011">
    <property type="entry name" value="PROTEIN_KINASE_DOM"/>
    <property type="match status" value="1"/>
</dbReference>
<keyword evidence="14" id="KW-1185">Reference proteome</keyword>
<dbReference type="Gene3D" id="3.30.565.10">
    <property type="entry name" value="Histidine kinase-like ATPase, C-terminal domain"/>
    <property type="match status" value="1"/>
</dbReference>
<dbReference type="Pfam" id="PF00069">
    <property type="entry name" value="Pkinase"/>
    <property type="match status" value="1"/>
</dbReference>
<dbReference type="InterPro" id="IPR041664">
    <property type="entry name" value="AAA_16"/>
</dbReference>
<dbReference type="GO" id="GO:0000155">
    <property type="term" value="F:phosphorelay sensor kinase activity"/>
    <property type="evidence" value="ECO:0007669"/>
    <property type="project" value="InterPro"/>
</dbReference>
<evidence type="ECO:0000313" key="13">
    <source>
        <dbReference type="EMBL" id="KMY51570.1"/>
    </source>
</evidence>
<dbReference type="SMART" id="SM00387">
    <property type="entry name" value="HATPase_c"/>
    <property type="match status" value="1"/>
</dbReference>
<organism evidence="13 14">
    <name type="scientific">Peribacillus loiseleuriae</name>
    <dbReference type="NCBI Taxonomy" id="1679170"/>
    <lineage>
        <taxon>Bacteria</taxon>
        <taxon>Bacillati</taxon>
        <taxon>Bacillota</taxon>
        <taxon>Bacilli</taxon>
        <taxon>Bacillales</taxon>
        <taxon>Bacillaceae</taxon>
        <taxon>Peribacillus</taxon>
    </lineage>
</organism>
<dbReference type="InterPro" id="IPR003594">
    <property type="entry name" value="HATPase_dom"/>
</dbReference>
<dbReference type="CDD" id="cd00075">
    <property type="entry name" value="HATPase"/>
    <property type="match status" value="1"/>
</dbReference>
<dbReference type="InterPro" id="IPR004358">
    <property type="entry name" value="Sig_transdc_His_kin-like_C"/>
</dbReference>
<dbReference type="Pfam" id="PF01590">
    <property type="entry name" value="GAF"/>
    <property type="match status" value="1"/>
</dbReference>
<dbReference type="InterPro" id="IPR005467">
    <property type="entry name" value="His_kinase_dom"/>
</dbReference>
<evidence type="ECO:0000256" key="2">
    <source>
        <dbReference type="ARBA" id="ARBA00004651"/>
    </source>
</evidence>
<dbReference type="CDD" id="cd14014">
    <property type="entry name" value="STKc_PknB_like"/>
    <property type="match status" value="1"/>
</dbReference>
<dbReference type="PANTHER" id="PTHR43642:SF1">
    <property type="entry name" value="HYBRID SIGNAL TRANSDUCTION HISTIDINE KINASE G"/>
    <property type="match status" value="1"/>
</dbReference>
<dbReference type="SUPFAM" id="SSF47384">
    <property type="entry name" value="Homodimeric domain of signal transducing histidine kinase"/>
    <property type="match status" value="1"/>
</dbReference>
<keyword evidence="8" id="KW-0067">ATP-binding</keyword>
<dbReference type="Pfam" id="PF25503">
    <property type="entry name" value="TPR_CHK1"/>
    <property type="match status" value="1"/>
</dbReference>
<dbReference type="SUPFAM" id="SSF55874">
    <property type="entry name" value="ATPase domain of HSP90 chaperone/DNA topoisomerase II/histidine kinase"/>
    <property type="match status" value="1"/>
</dbReference>
<dbReference type="RefSeq" id="WP_049682922.1">
    <property type="nucleotide sequence ID" value="NZ_LFZW01000001.1"/>
</dbReference>
<keyword evidence="4" id="KW-0597">Phosphoprotein</keyword>
<evidence type="ECO:0000256" key="10">
    <source>
        <dbReference type="SAM" id="Coils"/>
    </source>
</evidence>
<comment type="catalytic activity">
    <reaction evidence="1">
        <text>ATP + protein L-histidine = ADP + protein N-phospho-L-histidine.</text>
        <dbReference type="EC" id="2.7.13.3"/>
    </reaction>
</comment>
<keyword evidence="7" id="KW-0418">Kinase</keyword>
<name>A0A0K9GY74_9BACI</name>
<evidence type="ECO:0000256" key="3">
    <source>
        <dbReference type="ARBA" id="ARBA00012438"/>
    </source>
</evidence>
<keyword evidence="9" id="KW-0902">Two-component regulatory system</keyword>
<dbReference type="Gene3D" id="1.10.287.130">
    <property type="match status" value="1"/>
</dbReference>
<dbReference type="InterPro" id="IPR003018">
    <property type="entry name" value="GAF"/>
</dbReference>
<feature type="domain" description="Histidine kinase" evidence="12">
    <location>
        <begin position="1510"/>
        <end position="1733"/>
    </location>
</feature>
<dbReference type="InterPro" id="IPR036097">
    <property type="entry name" value="HisK_dim/P_sf"/>
</dbReference>
<dbReference type="SMART" id="SM00065">
    <property type="entry name" value="GAF"/>
    <property type="match status" value="1"/>
</dbReference>
<dbReference type="GO" id="GO:0005524">
    <property type="term" value="F:ATP binding"/>
    <property type="evidence" value="ECO:0007669"/>
    <property type="project" value="UniProtKB-KW"/>
</dbReference>
<dbReference type="InterPro" id="IPR053159">
    <property type="entry name" value="Hybrid_Histidine_Kinase"/>
</dbReference>
<dbReference type="PATRIC" id="fig|1679170.3.peg.4570"/>
<evidence type="ECO:0000256" key="1">
    <source>
        <dbReference type="ARBA" id="ARBA00000085"/>
    </source>
</evidence>
<dbReference type="PRINTS" id="PR00344">
    <property type="entry name" value="BCTRLSENSOR"/>
</dbReference>
<evidence type="ECO:0000313" key="14">
    <source>
        <dbReference type="Proteomes" id="UP000037146"/>
    </source>
</evidence>
<proteinExistence type="predicted"/>
<dbReference type="SUPFAM" id="SSF55781">
    <property type="entry name" value="GAF domain-like"/>
    <property type="match status" value="1"/>
</dbReference>
<feature type="domain" description="Protein kinase" evidence="11">
    <location>
        <begin position="10"/>
        <end position="272"/>
    </location>
</feature>
<dbReference type="EMBL" id="LFZW01000001">
    <property type="protein sequence ID" value="KMY51570.1"/>
    <property type="molecule type" value="Genomic_DNA"/>
</dbReference>
<accession>A0A0K9GY74</accession>
<dbReference type="Pfam" id="PF02518">
    <property type="entry name" value="HATPase_c"/>
    <property type="match status" value="1"/>
</dbReference>
<dbReference type="Gene3D" id="3.40.50.300">
    <property type="entry name" value="P-loop containing nucleotide triphosphate hydrolases"/>
    <property type="match status" value="1"/>
</dbReference>
<comment type="subcellular location">
    <subcellularLocation>
        <location evidence="2">Cell membrane</location>
        <topology evidence="2">Multi-pass membrane protein</topology>
    </subcellularLocation>
</comment>